<evidence type="ECO:0000313" key="2">
    <source>
        <dbReference type="Proteomes" id="UP000682308"/>
    </source>
</evidence>
<proteinExistence type="predicted"/>
<comment type="caution">
    <text evidence="1">The sequence shown here is derived from an EMBL/GenBank/DDBJ whole genome shotgun (WGS) entry which is preliminary data.</text>
</comment>
<keyword evidence="2" id="KW-1185">Reference proteome</keyword>
<dbReference type="EMBL" id="JAGTPG010000002">
    <property type="protein sequence ID" value="MBR8640260.1"/>
    <property type="molecule type" value="Genomic_DNA"/>
</dbReference>
<accession>A0A941J2N6</accession>
<dbReference type="AlphaFoldDB" id="A0A941J2N6"/>
<dbReference type="Proteomes" id="UP000682308">
    <property type="component" value="Unassembled WGS sequence"/>
</dbReference>
<gene>
    <name evidence="1" type="ORF">KEF29_15540</name>
</gene>
<organism evidence="1 2">
    <name type="scientific">Streptomyces tuirus</name>
    <dbReference type="NCBI Taxonomy" id="68278"/>
    <lineage>
        <taxon>Bacteria</taxon>
        <taxon>Bacillati</taxon>
        <taxon>Actinomycetota</taxon>
        <taxon>Actinomycetes</taxon>
        <taxon>Kitasatosporales</taxon>
        <taxon>Streptomycetaceae</taxon>
        <taxon>Streptomyces</taxon>
    </lineage>
</organism>
<protein>
    <submittedName>
        <fullName evidence="1">Uncharacterized protein</fullName>
    </submittedName>
</protein>
<name>A0A941J2N6_9ACTN</name>
<evidence type="ECO:0000313" key="1">
    <source>
        <dbReference type="EMBL" id="MBR8640260.1"/>
    </source>
</evidence>
<reference evidence="1 2" key="1">
    <citation type="submission" date="2021-04" db="EMBL/GenBank/DDBJ databases">
        <title>Characterization of the biosynthetic gene cluster of new lipopeptides with antitumor activity in the genome of the marine Streptomyces PHM034.</title>
        <authorList>
            <person name="Ceniceros A."/>
            <person name="Canedo L."/>
            <person name="Mendez C."/>
            <person name="Olano C."/>
            <person name="Schleissner C."/>
            <person name="Cuevas C."/>
            <person name="De La Calle F."/>
            <person name="Salas J.A."/>
        </authorList>
    </citation>
    <scope>NUCLEOTIDE SEQUENCE [LARGE SCALE GENOMIC DNA]</scope>
    <source>
        <strain evidence="1 2">PHM034</strain>
    </source>
</reference>
<sequence>MTSRRTLAGLEGVRRVELGALDRQESAALLRAVVGTGRVDAEPAAANVVTELCGHLPWP</sequence>